<evidence type="ECO:0000256" key="2">
    <source>
        <dbReference type="ARBA" id="ARBA00023054"/>
    </source>
</evidence>
<dbReference type="PANTHER" id="PTHR32347">
    <property type="entry name" value="EFFLUX SYSTEM COMPONENT YKNX-RELATED"/>
    <property type="match status" value="1"/>
</dbReference>
<dbReference type="GO" id="GO:0030313">
    <property type="term" value="C:cell envelope"/>
    <property type="evidence" value="ECO:0007669"/>
    <property type="project" value="UniProtKB-SubCell"/>
</dbReference>
<dbReference type="AlphaFoldDB" id="A0A1F5E2T4"/>
<feature type="region of interest" description="Disordered" evidence="3">
    <location>
        <begin position="387"/>
        <end position="413"/>
    </location>
</feature>
<organism evidence="6 7">
    <name type="scientific">Candidatus Beckwithbacteria bacterium RIFCSPLOWO2_02_FULL_47_23</name>
    <dbReference type="NCBI Taxonomy" id="1797463"/>
    <lineage>
        <taxon>Bacteria</taxon>
        <taxon>Candidatus Beckwithiibacteriota</taxon>
    </lineage>
</organism>
<evidence type="ECO:0000256" key="3">
    <source>
        <dbReference type="SAM" id="MobiDB-lite"/>
    </source>
</evidence>
<comment type="subcellular location">
    <subcellularLocation>
        <location evidence="1">Cell envelope</location>
    </subcellularLocation>
</comment>
<dbReference type="InterPro" id="IPR050465">
    <property type="entry name" value="UPF0194_transport"/>
</dbReference>
<feature type="domain" description="YknX-like C-terminal permuted SH3-like" evidence="4">
    <location>
        <begin position="330"/>
        <end position="386"/>
    </location>
</feature>
<dbReference type="Pfam" id="PF25990">
    <property type="entry name" value="Beta-barrel_YknX"/>
    <property type="match status" value="1"/>
</dbReference>
<dbReference type="Gene3D" id="2.40.30.170">
    <property type="match status" value="1"/>
</dbReference>
<dbReference type="InterPro" id="IPR058636">
    <property type="entry name" value="Beta-barrel_YknX"/>
</dbReference>
<dbReference type="Proteomes" id="UP000176364">
    <property type="component" value="Unassembled WGS sequence"/>
</dbReference>
<proteinExistence type="predicted"/>
<evidence type="ECO:0000256" key="1">
    <source>
        <dbReference type="ARBA" id="ARBA00004196"/>
    </source>
</evidence>
<dbReference type="SUPFAM" id="SSF111369">
    <property type="entry name" value="HlyD-like secretion proteins"/>
    <property type="match status" value="1"/>
</dbReference>
<comment type="caution">
    <text evidence="6">The sequence shown here is derived from an EMBL/GenBank/DDBJ whole genome shotgun (WGS) entry which is preliminary data.</text>
</comment>
<gene>
    <name evidence="6" type="ORF">A3I57_02815</name>
</gene>
<protein>
    <submittedName>
        <fullName evidence="6">Uncharacterized protein</fullName>
    </submittedName>
</protein>
<dbReference type="EMBL" id="MEZQ01000009">
    <property type="protein sequence ID" value="OGD61616.1"/>
    <property type="molecule type" value="Genomic_DNA"/>
</dbReference>
<feature type="domain" description="YknX-like beta-barrel" evidence="5">
    <location>
        <begin position="249"/>
        <end position="320"/>
    </location>
</feature>
<evidence type="ECO:0000313" key="6">
    <source>
        <dbReference type="EMBL" id="OGD61616.1"/>
    </source>
</evidence>
<evidence type="ECO:0000259" key="5">
    <source>
        <dbReference type="Pfam" id="PF25990"/>
    </source>
</evidence>
<evidence type="ECO:0000259" key="4">
    <source>
        <dbReference type="Pfam" id="PF25989"/>
    </source>
</evidence>
<keyword evidence="2" id="KW-0175">Coiled coil</keyword>
<dbReference type="Gene3D" id="2.40.50.100">
    <property type="match status" value="1"/>
</dbReference>
<dbReference type="InterPro" id="IPR058637">
    <property type="entry name" value="YknX-like_C"/>
</dbReference>
<sequence>MVKMKKFKKLIIAAAIIIGVVLFGYFRWQGRAQTTVQAQTSPAETGTLVVTVTASGQVSSSNNTEITTQASGVVKNVYVGNGEIVTAGQKIAELELDLDGKQRSTQAWSSYQSAKNALETAKYTQYTLRADMLGKWDSYKELSESDTYKDTNSGNRNLPEFYIPQDNWLAAEAKYKNQTAVIAQTQTALSAAWLSYQQSSATIYAPISGTVTGLSLQPGIVLLAQSTTTGSASSQKIASIKTEAPAQLSVNLSEIDVTSVQIGNPATITLDAFPGKTFAGKVISVDTIGTTTSGVTTYPAVIALDTEVEDILPNMAVSAAIITATKDNVLLVPSTSIQTQTGQSAVKVVSGGQTETVTVETGVSSDSQIEIVSGLSEGDEVVTNPALTPNGGSGQTQTRSVFGGLGGGSFRAR</sequence>
<dbReference type="Pfam" id="PF25989">
    <property type="entry name" value="YknX_C"/>
    <property type="match status" value="1"/>
</dbReference>
<reference evidence="6 7" key="1">
    <citation type="journal article" date="2016" name="Nat. Commun.">
        <title>Thousands of microbial genomes shed light on interconnected biogeochemical processes in an aquifer system.</title>
        <authorList>
            <person name="Anantharaman K."/>
            <person name="Brown C.T."/>
            <person name="Hug L.A."/>
            <person name="Sharon I."/>
            <person name="Castelle C.J."/>
            <person name="Probst A.J."/>
            <person name="Thomas B.C."/>
            <person name="Singh A."/>
            <person name="Wilkins M.J."/>
            <person name="Karaoz U."/>
            <person name="Brodie E.L."/>
            <person name="Williams K.H."/>
            <person name="Hubbard S.S."/>
            <person name="Banfield J.F."/>
        </authorList>
    </citation>
    <scope>NUCLEOTIDE SEQUENCE [LARGE SCALE GENOMIC DNA]</scope>
</reference>
<dbReference type="PANTHER" id="PTHR32347:SF23">
    <property type="entry name" value="BLL5650 PROTEIN"/>
    <property type="match status" value="1"/>
</dbReference>
<feature type="compositionally biased region" description="Gly residues" evidence="3">
    <location>
        <begin position="403"/>
        <end position="413"/>
    </location>
</feature>
<name>A0A1F5E2T4_9BACT</name>
<dbReference type="Gene3D" id="2.40.420.20">
    <property type="match status" value="1"/>
</dbReference>
<evidence type="ECO:0000313" key="7">
    <source>
        <dbReference type="Proteomes" id="UP000176364"/>
    </source>
</evidence>
<accession>A0A1F5E2T4</accession>